<accession>A0A0A9ETK0</accession>
<name>A0A0A9ETK0_ARUDO</name>
<organism evidence="1">
    <name type="scientific">Arundo donax</name>
    <name type="common">Giant reed</name>
    <name type="synonym">Donax arundinaceus</name>
    <dbReference type="NCBI Taxonomy" id="35708"/>
    <lineage>
        <taxon>Eukaryota</taxon>
        <taxon>Viridiplantae</taxon>
        <taxon>Streptophyta</taxon>
        <taxon>Embryophyta</taxon>
        <taxon>Tracheophyta</taxon>
        <taxon>Spermatophyta</taxon>
        <taxon>Magnoliopsida</taxon>
        <taxon>Liliopsida</taxon>
        <taxon>Poales</taxon>
        <taxon>Poaceae</taxon>
        <taxon>PACMAD clade</taxon>
        <taxon>Arundinoideae</taxon>
        <taxon>Arundineae</taxon>
        <taxon>Arundo</taxon>
    </lineage>
</organism>
<reference evidence="1" key="2">
    <citation type="journal article" date="2015" name="Data Brief">
        <title>Shoot transcriptome of the giant reed, Arundo donax.</title>
        <authorList>
            <person name="Barrero R.A."/>
            <person name="Guerrero F.D."/>
            <person name="Moolhuijzen P."/>
            <person name="Goolsby J.A."/>
            <person name="Tidwell J."/>
            <person name="Bellgard S.E."/>
            <person name="Bellgard M.I."/>
        </authorList>
    </citation>
    <scope>NUCLEOTIDE SEQUENCE</scope>
    <source>
        <tissue evidence="1">Shoot tissue taken approximately 20 cm above the soil surface</tissue>
    </source>
</reference>
<dbReference type="EMBL" id="GBRH01196710">
    <property type="protein sequence ID" value="JAE01186.1"/>
    <property type="molecule type" value="Transcribed_RNA"/>
</dbReference>
<protein>
    <submittedName>
        <fullName evidence="1">Uncharacterized protein</fullName>
    </submittedName>
</protein>
<reference evidence="1" key="1">
    <citation type="submission" date="2014-09" db="EMBL/GenBank/DDBJ databases">
        <authorList>
            <person name="Magalhaes I.L.F."/>
            <person name="Oliveira U."/>
            <person name="Santos F.R."/>
            <person name="Vidigal T.H.D.A."/>
            <person name="Brescovit A.D."/>
            <person name="Santos A.J."/>
        </authorList>
    </citation>
    <scope>NUCLEOTIDE SEQUENCE</scope>
    <source>
        <tissue evidence="1">Shoot tissue taken approximately 20 cm above the soil surface</tissue>
    </source>
</reference>
<evidence type="ECO:0000313" key="1">
    <source>
        <dbReference type="EMBL" id="JAE01186.1"/>
    </source>
</evidence>
<proteinExistence type="predicted"/>
<sequence>MDTVLGCSDLPFLYC</sequence>